<proteinExistence type="predicted"/>
<dbReference type="EMBL" id="VSRR010136550">
    <property type="protein sequence ID" value="MPD03532.1"/>
    <property type="molecule type" value="Genomic_DNA"/>
</dbReference>
<evidence type="ECO:0000313" key="1">
    <source>
        <dbReference type="EMBL" id="MPD03532.1"/>
    </source>
</evidence>
<sequence length="74" mass="8414">MFSSNNKCKVWILAACVSAISITNFSDKSFRERLCSDSMVLIFCNTDFTSQVITYLGVERRKLKTPRRNLLTSG</sequence>
<reference evidence="1 2" key="1">
    <citation type="submission" date="2019-05" db="EMBL/GenBank/DDBJ databases">
        <title>Another draft genome of Portunus trituberculatus and its Hox gene families provides insights of decapod evolution.</title>
        <authorList>
            <person name="Jeong J.-H."/>
            <person name="Song I."/>
            <person name="Kim S."/>
            <person name="Choi T."/>
            <person name="Kim D."/>
            <person name="Ryu S."/>
            <person name="Kim W."/>
        </authorList>
    </citation>
    <scope>NUCLEOTIDE SEQUENCE [LARGE SCALE GENOMIC DNA]</scope>
    <source>
        <tissue evidence="1">Muscle</tissue>
    </source>
</reference>
<comment type="caution">
    <text evidence="1">The sequence shown here is derived from an EMBL/GenBank/DDBJ whole genome shotgun (WGS) entry which is preliminary data.</text>
</comment>
<organism evidence="1 2">
    <name type="scientific">Portunus trituberculatus</name>
    <name type="common">Swimming crab</name>
    <name type="synonym">Neptunus trituberculatus</name>
    <dbReference type="NCBI Taxonomy" id="210409"/>
    <lineage>
        <taxon>Eukaryota</taxon>
        <taxon>Metazoa</taxon>
        <taxon>Ecdysozoa</taxon>
        <taxon>Arthropoda</taxon>
        <taxon>Crustacea</taxon>
        <taxon>Multicrustacea</taxon>
        <taxon>Malacostraca</taxon>
        <taxon>Eumalacostraca</taxon>
        <taxon>Eucarida</taxon>
        <taxon>Decapoda</taxon>
        <taxon>Pleocyemata</taxon>
        <taxon>Brachyura</taxon>
        <taxon>Eubrachyura</taxon>
        <taxon>Portunoidea</taxon>
        <taxon>Portunidae</taxon>
        <taxon>Portuninae</taxon>
        <taxon>Portunus</taxon>
    </lineage>
</organism>
<dbReference type="AlphaFoldDB" id="A0A5B7JZM2"/>
<name>A0A5B7JZM2_PORTR</name>
<gene>
    <name evidence="1" type="ORF">E2C01_099173</name>
</gene>
<protein>
    <submittedName>
        <fullName evidence="1">Uncharacterized protein</fullName>
    </submittedName>
</protein>
<accession>A0A5B7JZM2</accession>
<dbReference type="Proteomes" id="UP000324222">
    <property type="component" value="Unassembled WGS sequence"/>
</dbReference>
<evidence type="ECO:0000313" key="2">
    <source>
        <dbReference type="Proteomes" id="UP000324222"/>
    </source>
</evidence>
<keyword evidence="2" id="KW-1185">Reference proteome</keyword>